<comment type="caution">
    <text evidence="1">The sequence shown here is derived from an EMBL/GenBank/DDBJ whole genome shotgun (WGS) entry which is preliminary data.</text>
</comment>
<protein>
    <submittedName>
        <fullName evidence="1">Uncharacterized protein</fullName>
    </submittedName>
</protein>
<accession>A0ABD1RKB3</accession>
<gene>
    <name evidence="1" type="ORF">Fot_40861</name>
</gene>
<evidence type="ECO:0000313" key="2">
    <source>
        <dbReference type="Proteomes" id="UP001604277"/>
    </source>
</evidence>
<keyword evidence="2" id="KW-1185">Reference proteome</keyword>
<organism evidence="1 2">
    <name type="scientific">Forsythia ovata</name>
    <dbReference type="NCBI Taxonomy" id="205694"/>
    <lineage>
        <taxon>Eukaryota</taxon>
        <taxon>Viridiplantae</taxon>
        <taxon>Streptophyta</taxon>
        <taxon>Embryophyta</taxon>
        <taxon>Tracheophyta</taxon>
        <taxon>Spermatophyta</taxon>
        <taxon>Magnoliopsida</taxon>
        <taxon>eudicotyledons</taxon>
        <taxon>Gunneridae</taxon>
        <taxon>Pentapetalae</taxon>
        <taxon>asterids</taxon>
        <taxon>lamiids</taxon>
        <taxon>Lamiales</taxon>
        <taxon>Oleaceae</taxon>
        <taxon>Forsythieae</taxon>
        <taxon>Forsythia</taxon>
    </lineage>
</organism>
<proteinExistence type="predicted"/>
<name>A0ABD1RKB3_9LAMI</name>
<dbReference type="AlphaFoldDB" id="A0ABD1RKB3"/>
<dbReference type="Proteomes" id="UP001604277">
    <property type="component" value="Unassembled WGS sequence"/>
</dbReference>
<reference evidence="2" key="1">
    <citation type="submission" date="2024-07" db="EMBL/GenBank/DDBJ databases">
        <title>Two chromosome-level genome assemblies of Korean endemic species Abeliophyllum distichum and Forsythia ovata (Oleaceae).</title>
        <authorList>
            <person name="Jang H."/>
        </authorList>
    </citation>
    <scope>NUCLEOTIDE SEQUENCE [LARGE SCALE GENOMIC DNA]</scope>
</reference>
<dbReference type="EMBL" id="JBFOLJ010000012">
    <property type="protein sequence ID" value="KAL2487569.1"/>
    <property type="molecule type" value="Genomic_DNA"/>
</dbReference>
<evidence type="ECO:0000313" key="1">
    <source>
        <dbReference type="EMBL" id="KAL2487569.1"/>
    </source>
</evidence>
<sequence>MGEDYKLIATITPNTTNWTAKIVVLEKTSARTAYHSPTKYQNVVLMDMEDNQLQVLDEARITVEENHLFYLKAVKKDGPTCQWKYDIIFMIESSTMTANVQEVNHPEHSSSTS</sequence>